<keyword evidence="3" id="KW-1185">Reference proteome</keyword>
<organism evidence="2 3">
    <name type="scientific">Armillaria luteobubalina</name>
    <dbReference type="NCBI Taxonomy" id="153913"/>
    <lineage>
        <taxon>Eukaryota</taxon>
        <taxon>Fungi</taxon>
        <taxon>Dikarya</taxon>
        <taxon>Basidiomycota</taxon>
        <taxon>Agaricomycotina</taxon>
        <taxon>Agaricomycetes</taxon>
        <taxon>Agaricomycetidae</taxon>
        <taxon>Agaricales</taxon>
        <taxon>Marasmiineae</taxon>
        <taxon>Physalacriaceae</taxon>
        <taxon>Armillaria</taxon>
    </lineage>
</organism>
<comment type="caution">
    <text evidence="2">The sequence shown here is derived from an EMBL/GenBank/DDBJ whole genome shotgun (WGS) entry which is preliminary data.</text>
</comment>
<accession>A0AA39TK83</accession>
<evidence type="ECO:0000313" key="2">
    <source>
        <dbReference type="EMBL" id="KAK0492611.1"/>
    </source>
</evidence>
<sequence>MSPSTGARGKDRRRARDRQESAPSLLLRLKLFLLPHTTPLIQELQRLPPHRPARTRVPRRLLGHLGNVVRCFPRLYSLNLPSASISAAADNEFPWVNNLKGCAPPYLKHLSLTARSVATRKSNTMLFANFPFHNEPFRINDLKTFEIKCVNQTDLVRLGRFLPHTLRTLKNLCIVKADNSVSGHGSKHPLPWCSSIRPLALDSSERLLIEIGLKVGYYADYLRWWIASLSEASIHPHPDVHGSAVPRQSGG</sequence>
<dbReference type="EMBL" id="JAUEPU010000028">
    <property type="protein sequence ID" value="KAK0492611.1"/>
    <property type="molecule type" value="Genomic_DNA"/>
</dbReference>
<proteinExistence type="predicted"/>
<dbReference type="AlphaFoldDB" id="A0AA39TK83"/>
<protein>
    <submittedName>
        <fullName evidence="2">Uncharacterized protein</fullName>
    </submittedName>
</protein>
<evidence type="ECO:0000256" key="1">
    <source>
        <dbReference type="SAM" id="MobiDB-lite"/>
    </source>
</evidence>
<dbReference type="Proteomes" id="UP001175228">
    <property type="component" value="Unassembled WGS sequence"/>
</dbReference>
<gene>
    <name evidence="2" type="ORF">EDD18DRAFT_1181885</name>
</gene>
<reference evidence="2" key="1">
    <citation type="submission" date="2023-06" db="EMBL/GenBank/DDBJ databases">
        <authorList>
            <consortium name="Lawrence Berkeley National Laboratory"/>
            <person name="Ahrendt S."/>
            <person name="Sahu N."/>
            <person name="Indic B."/>
            <person name="Wong-Bajracharya J."/>
            <person name="Merenyi Z."/>
            <person name="Ke H.-M."/>
            <person name="Monk M."/>
            <person name="Kocsube S."/>
            <person name="Drula E."/>
            <person name="Lipzen A."/>
            <person name="Balint B."/>
            <person name="Henrissat B."/>
            <person name="Andreopoulos B."/>
            <person name="Martin F.M."/>
            <person name="Harder C.B."/>
            <person name="Rigling D."/>
            <person name="Ford K.L."/>
            <person name="Foster G.D."/>
            <person name="Pangilinan J."/>
            <person name="Papanicolaou A."/>
            <person name="Barry K."/>
            <person name="LaButti K."/>
            <person name="Viragh M."/>
            <person name="Koriabine M."/>
            <person name="Yan M."/>
            <person name="Riley R."/>
            <person name="Champramary S."/>
            <person name="Plett K.L."/>
            <person name="Tsai I.J."/>
            <person name="Slot J."/>
            <person name="Sipos G."/>
            <person name="Plett J."/>
            <person name="Nagy L.G."/>
            <person name="Grigoriev I.V."/>
        </authorList>
    </citation>
    <scope>NUCLEOTIDE SEQUENCE</scope>
    <source>
        <strain evidence="2">HWK02</strain>
    </source>
</reference>
<name>A0AA39TK83_9AGAR</name>
<feature type="region of interest" description="Disordered" evidence="1">
    <location>
        <begin position="1"/>
        <end position="20"/>
    </location>
</feature>
<evidence type="ECO:0000313" key="3">
    <source>
        <dbReference type="Proteomes" id="UP001175228"/>
    </source>
</evidence>